<accession>A0AA41U9A2</accession>
<dbReference type="Pfam" id="PF01509">
    <property type="entry name" value="TruB_N"/>
    <property type="match status" value="1"/>
</dbReference>
<dbReference type="EMBL" id="JAKFHA010000055">
    <property type="protein sequence ID" value="MCF2533669.1"/>
    <property type="molecule type" value="Genomic_DNA"/>
</dbReference>
<evidence type="ECO:0000259" key="7">
    <source>
        <dbReference type="Pfam" id="PF09142"/>
    </source>
</evidence>
<evidence type="ECO:0000256" key="2">
    <source>
        <dbReference type="ARBA" id="ARBA00005642"/>
    </source>
</evidence>
<dbReference type="EC" id="5.4.99.25" evidence="5"/>
<dbReference type="GO" id="GO:0031119">
    <property type="term" value="P:tRNA pseudouridine synthesis"/>
    <property type="evidence" value="ECO:0007669"/>
    <property type="project" value="UniProtKB-UniRule"/>
</dbReference>
<evidence type="ECO:0000256" key="5">
    <source>
        <dbReference type="HAMAP-Rule" id="MF_01080"/>
    </source>
</evidence>
<dbReference type="InterPro" id="IPR032819">
    <property type="entry name" value="TruB_C"/>
</dbReference>
<dbReference type="InterPro" id="IPR015225">
    <property type="entry name" value="tRNA_psdUridine_synth_fam2_C"/>
</dbReference>
<evidence type="ECO:0000313" key="10">
    <source>
        <dbReference type="Proteomes" id="UP001165378"/>
    </source>
</evidence>
<feature type="domain" description="tRNA pseudouridylate synthase B C-terminal" evidence="8">
    <location>
        <begin position="187"/>
        <end position="230"/>
    </location>
</feature>
<dbReference type="Gene3D" id="2.30.130.10">
    <property type="entry name" value="PUA domain"/>
    <property type="match status" value="1"/>
</dbReference>
<dbReference type="PANTHER" id="PTHR13767:SF2">
    <property type="entry name" value="PSEUDOURIDYLATE SYNTHASE TRUB1"/>
    <property type="match status" value="1"/>
</dbReference>
<evidence type="ECO:0000313" key="9">
    <source>
        <dbReference type="EMBL" id="MCF2533669.1"/>
    </source>
</evidence>
<evidence type="ECO:0000256" key="1">
    <source>
        <dbReference type="ARBA" id="ARBA00000385"/>
    </source>
</evidence>
<dbReference type="Gene3D" id="3.30.2350.10">
    <property type="entry name" value="Pseudouridine synthase"/>
    <property type="match status" value="1"/>
</dbReference>
<evidence type="ECO:0000259" key="6">
    <source>
        <dbReference type="Pfam" id="PF01509"/>
    </source>
</evidence>
<dbReference type="Pfam" id="PF09142">
    <property type="entry name" value="TruB_C"/>
    <property type="match status" value="1"/>
</dbReference>
<dbReference type="GO" id="GO:0003723">
    <property type="term" value="F:RNA binding"/>
    <property type="evidence" value="ECO:0007669"/>
    <property type="project" value="InterPro"/>
</dbReference>
<keyword evidence="4 5" id="KW-0413">Isomerase</keyword>
<organism evidence="9 10">
    <name type="scientific">Yinghuangia soli</name>
    <dbReference type="NCBI Taxonomy" id="2908204"/>
    <lineage>
        <taxon>Bacteria</taxon>
        <taxon>Bacillati</taxon>
        <taxon>Actinomycetota</taxon>
        <taxon>Actinomycetes</taxon>
        <taxon>Kitasatosporales</taxon>
        <taxon>Streptomycetaceae</taxon>
        <taxon>Yinghuangia</taxon>
    </lineage>
</organism>
<comment type="catalytic activity">
    <reaction evidence="1 5">
        <text>uridine(55) in tRNA = pseudouridine(55) in tRNA</text>
        <dbReference type="Rhea" id="RHEA:42532"/>
        <dbReference type="Rhea" id="RHEA-COMP:10101"/>
        <dbReference type="Rhea" id="RHEA-COMP:10102"/>
        <dbReference type="ChEBI" id="CHEBI:65314"/>
        <dbReference type="ChEBI" id="CHEBI:65315"/>
        <dbReference type="EC" id="5.4.99.25"/>
    </reaction>
</comment>
<dbReference type="Pfam" id="PF16198">
    <property type="entry name" value="TruB_C_2"/>
    <property type="match status" value="1"/>
</dbReference>
<gene>
    <name evidence="5 9" type="primary">truB</name>
    <name evidence="9" type="ORF">LZ495_41515</name>
</gene>
<dbReference type="GO" id="GO:0160148">
    <property type="term" value="F:tRNA pseudouridine(55) synthase activity"/>
    <property type="evidence" value="ECO:0007669"/>
    <property type="project" value="UniProtKB-EC"/>
</dbReference>
<dbReference type="SUPFAM" id="SSF88697">
    <property type="entry name" value="PUA domain-like"/>
    <property type="match status" value="1"/>
</dbReference>
<dbReference type="NCBIfam" id="TIGR00431">
    <property type="entry name" value="TruB"/>
    <property type="match status" value="1"/>
</dbReference>
<dbReference type="GO" id="GO:1990481">
    <property type="term" value="P:mRNA pseudouridine synthesis"/>
    <property type="evidence" value="ECO:0007669"/>
    <property type="project" value="TreeGrafter"/>
</dbReference>
<dbReference type="InterPro" id="IPR020103">
    <property type="entry name" value="PsdUridine_synth_cat_dom_sf"/>
</dbReference>
<feature type="domain" description="Pseudouridine synthase II N-terminal" evidence="6">
    <location>
        <begin position="34"/>
        <end position="186"/>
    </location>
</feature>
<dbReference type="FunFam" id="3.30.2350.10:FF:000011">
    <property type="entry name" value="tRNA pseudouridine synthase B"/>
    <property type="match status" value="1"/>
</dbReference>
<dbReference type="Proteomes" id="UP001165378">
    <property type="component" value="Unassembled WGS sequence"/>
</dbReference>
<dbReference type="CDD" id="cd02573">
    <property type="entry name" value="PseudoU_synth_EcTruB"/>
    <property type="match status" value="1"/>
</dbReference>
<comment type="function">
    <text evidence="5">Responsible for synthesis of pseudouridine from uracil-55 in the psi GC loop of transfer RNAs.</text>
</comment>
<dbReference type="SUPFAM" id="SSF55120">
    <property type="entry name" value="Pseudouridine synthase"/>
    <property type="match status" value="1"/>
</dbReference>
<feature type="active site" description="Nucleophile" evidence="5">
    <location>
        <position position="49"/>
    </location>
</feature>
<name>A0AA41U9A2_9ACTN</name>
<sequence length="299" mass="31366">MSKPRRTGPPPPDGLVIVDKPAGLTSHDVVGRMRRIAGTRKVGHAGTLDPMATGVLVLGIEKATRLLGHLALTEKTYEATIRLGQATVTDDAEGEVTSATPAGHVTREAVDAGIAKLSGPIMQVPSKVSAIKVDGKRSYARVREGEEVELAARPVTVSRFDVHDMRVADGMVDLDVTVTCSSGTYIRALARDLGADLGVGGHLTMLRRTAVGPYGLDAARTLEQLEESFAVLPIAEAASAAFPRRDVTADEARLVAHGGRLKAEGAESGPIAVFDPEGVFLALVEEQQGQAKPIAVFVG</sequence>
<dbReference type="HAMAP" id="MF_01080">
    <property type="entry name" value="TruB_bact"/>
    <property type="match status" value="1"/>
</dbReference>
<evidence type="ECO:0000256" key="4">
    <source>
        <dbReference type="ARBA" id="ARBA00023235"/>
    </source>
</evidence>
<protein>
    <recommendedName>
        <fullName evidence="5">tRNA pseudouridine synthase B</fullName>
        <ecNumber evidence="5">5.4.99.25</ecNumber>
    </recommendedName>
    <alternativeName>
        <fullName evidence="5">tRNA pseudouridine(55) synthase</fullName>
        <shortName evidence="5">Psi55 synthase</shortName>
    </alternativeName>
    <alternativeName>
        <fullName evidence="5">tRNA pseudouridylate synthase</fullName>
    </alternativeName>
    <alternativeName>
        <fullName evidence="5">tRNA-uridine isomerase</fullName>
    </alternativeName>
</protein>
<dbReference type="InterPro" id="IPR014780">
    <property type="entry name" value="tRNA_psdUridine_synth_TruB"/>
</dbReference>
<dbReference type="RefSeq" id="WP_235058435.1">
    <property type="nucleotide sequence ID" value="NZ_JAKFHA010000055.1"/>
</dbReference>
<reference evidence="9" key="1">
    <citation type="submission" date="2022-01" db="EMBL/GenBank/DDBJ databases">
        <title>Genome-Based Taxonomic Classification of the Phylum Actinobacteria.</title>
        <authorList>
            <person name="Gao Y."/>
        </authorList>
    </citation>
    <scope>NUCLEOTIDE SEQUENCE</scope>
    <source>
        <strain evidence="9">KLBMP 8922</strain>
    </source>
</reference>
<dbReference type="InterPro" id="IPR036974">
    <property type="entry name" value="PUA_sf"/>
</dbReference>
<evidence type="ECO:0000256" key="3">
    <source>
        <dbReference type="ARBA" id="ARBA00022694"/>
    </source>
</evidence>
<proteinExistence type="inferred from homology"/>
<comment type="caution">
    <text evidence="9">The sequence shown here is derived from an EMBL/GenBank/DDBJ whole genome shotgun (WGS) entry which is preliminary data.</text>
</comment>
<feature type="domain" description="tRNA pseudouridine synthase II TruB subfamily 2 C-terminal" evidence="7">
    <location>
        <begin position="242"/>
        <end position="297"/>
    </location>
</feature>
<keyword evidence="3 5" id="KW-0819">tRNA processing</keyword>
<dbReference type="PANTHER" id="PTHR13767">
    <property type="entry name" value="TRNA-PSEUDOURIDINE SYNTHASE"/>
    <property type="match status" value="1"/>
</dbReference>
<dbReference type="InterPro" id="IPR002501">
    <property type="entry name" value="PsdUridine_synth_N"/>
</dbReference>
<dbReference type="InterPro" id="IPR015947">
    <property type="entry name" value="PUA-like_sf"/>
</dbReference>
<dbReference type="AlphaFoldDB" id="A0AA41U9A2"/>
<evidence type="ECO:0000259" key="8">
    <source>
        <dbReference type="Pfam" id="PF16198"/>
    </source>
</evidence>
<keyword evidence="10" id="KW-1185">Reference proteome</keyword>
<comment type="similarity">
    <text evidence="2 5">Belongs to the pseudouridine synthase TruB family. Type 1 subfamily.</text>
</comment>